<reference evidence="2 3" key="1">
    <citation type="submission" date="2020-08" db="EMBL/GenBank/DDBJ databases">
        <title>Genomic Encyclopedia of Type Strains, Phase IV (KMG-IV): sequencing the most valuable type-strain genomes for metagenomic binning, comparative biology and taxonomic classification.</title>
        <authorList>
            <person name="Goeker M."/>
        </authorList>
    </citation>
    <scope>NUCLEOTIDE SEQUENCE [LARGE SCALE GENOMIC DNA]</scope>
    <source>
        <strain evidence="2 3">DSM 106739</strain>
    </source>
</reference>
<comment type="caution">
    <text evidence="2">The sequence shown here is derived from an EMBL/GenBank/DDBJ whole genome shotgun (WGS) entry which is preliminary data.</text>
</comment>
<evidence type="ECO:0000313" key="3">
    <source>
        <dbReference type="Proteomes" id="UP000561045"/>
    </source>
</evidence>
<evidence type="ECO:0000256" key="1">
    <source>
        <dbReference type="SAM" id="Phobius"/>
    </source>
</evidence>
<feature type="transmembrane region" description="Helical" evidence="1">
    <location>
        <begin position="12"/>
        <end position="36"/>
    </location>
</feature>
<name>A0A840BM41_9RHOO</name>
<dbReference type="AlphaFoldDB" id="A0A840BM41"/>
<dbReference type="RefSeq" id="WP_183634387.1">
    <property type="nucleotide sequence ID" value="NZ_BAABLE010000011.1"/>
</dbReference>
<sequence>MRGLKGLLKRKIAITAIFWCIPLLLFPGSWFVALGVPSPEPIAIARLLGAAYLALLVGYYGGLRSIESGQIPFDTMHMGIASNGLAAILIAYFGATGAWKDWGLGATVFIWVSAAGAFSIALSLIRYRLRYAPAKAGEPGRQA</sequence>
<accession>A0A840BM41</accession>
<organism evidence="2 3">
    <name type="scientific">Niveibacterium umoris</name>
    <dbReference type="NCBI Taxonomy" id="1193620"/>
    <lineage>
        <taxon>Bacteria</taxon>
        <taxon>Pseudomonadati</taxon>
        <taxon>Pseudomonadota</taxon>
        <taxon>Betaproteobacteria</taxon>
        <taxon>Rhodocyclales</taxon>
        <taxon>Rhodocyclaceae</taxon>
        <taxon>Niveibacterium</taxon>
    </lineage>
</organism>
<feature type="transmembrane region" description="Helical" evidence="1">
    <location>
        <begin position="102"/>
        <end position="125"/>
    </location>
</feature>
<dbReference type="EMBL" id="JACIET010000001">
    <property type="protein sequence ID" value="MBB4012599.1"/>
    <property type="molecule type" value="Genomic_DNA"/>
</dbReference>
<feature type="transmembrane region" description="Helical" evidence="1">
    <location>
        <begin position="42"/>
        <end position="63"/>
    </location>
</feature>
<feature type="transmembrane region" description="Helical" evidence="1">
    <location>
        <begin position="75"/>
        <end position="96"/>
    </location>
</feature>
<keyword evidence="1" id="KW-0472">Membrane</keyword>
<proteinExistence type="predicted"/>
<evidence type="ECO:0000313" key="2">
    <source>
        <dbReference type="EMBL" id="MBB4012599.1"/>
    </source>
</evidence>
<protein>
    <submittedName>
        <fullName evidence="2">Uncharacterized protein</fullName>
    </submittedName>
</protein>
<gene>
    <name evidence="2" type="ORF">GGR36_001907</name>
</gene>
<keyword evidence="1" id="KW-1133">Transmembrane helix</keyword>
<keyword evidence="3" id="KW-1185">Reference proteome</keyword>
<keyword evidence="1" id="KW-0812">Transmembrane</keyword>
<dbReference type="Proteomes" id="UP000561045">
    <property type="component" value="Unassembled WGS sequence"/>
</dbReference>